<protein>
    <submittedName>
        <fullName evidence="1">2-keto-3-deoxy-galactonokinase</fullName>
    </submittedName>
</protein>
<keyword evidence="1" id="KW-0418">Kinase</keyword>
<dbReference type="Gene3D" id="3.30.420.310">
    <property type="entry name" value="2-keto-3-deoxy-galactonokinase, C-terminal domain"/>
    <property type="match status" value="1"/>
</dbReference>
<dbReference type="Gene3D" id="3.30.420.300">
    <property type="entry name" value="2-keto-3-deoxy-galactonokinase, substrate binding domain"/>
    <property type="match status" value="1"/>
</dbReference>
<dbReference type="InterPro" id="IPR043129">
    <property type="entry name" value="ATPase_NBD"/>
</dbReference>
<dbReference type="SUPFAM" id="SSF53067">
    <property type="entry name" value="Actin-like ATPase domain"/>
    <property type="match status" value="1"/>
</dbReference>
<accession>E7C839</accession>
<proteinExistence type="predicted"/>
<evidence type="ECO:0000313" key="1">
    <source>
        <dbReference type="EMBL" id="ADI23613.1"/>
    </source>
</evidence>
<organism evidence="1">
    <name type="scientific">uncultured gamma proteobacterium HF4000_06A21</name>
    <dbReference type="NCBI Taxonomy" id="723581"/>
    <lineage>
        <taxon>Bacteria</taxon>
        <taxon>Pseudomonadati</taxon>
        <taxon>Pseudomonadota</taxon>
        <taxon>Gammaproteobacteria</taxon>
        <taxon>environmental samples</taxon>
    </lineage>
</organism>
<dbReference type="InterPro" id="IPR042258">
    <property type="entry name" value="DGOK_N"/>
</dbReference>
<dbReference type="InterPro" id="IPR042257">
    <property type="entry name" value="DGOK_C"/>
</dbReference>
<dbReference type="InterPro" id="IPR007729">
    <property type="entry name" value="DGOK"/>
</dbReference>
<name>E7C839_9GAMM</name>
<dbReference type="AlphaFoldDB" id="E7C839"/>
<reference evidence="1" key="1">
    <citation type="submission" date="2010-01" db="EMBL/GenBank/DDBJ databases">
        <title>Genome fragments of uncultured bacteria from the North Pacific subtropical Gyre.</title>
        <authorList>
            <person name="Pham V.D."/>
            <person name="Delong E.F."/>
        </authorList>
    </citation>
    <scope>NUCLEOTIDE SEQUENCE</scope>
</reference>
<dbReference type="EMBL" id="GU568019">
    <property type="protein sequence ID" value="ADI23613.1"/>
    <property type="molecule type" value="Genomic_DNA"/>
</dbReference>
<dbReference type="CDD" id="cd24012">
    <property type="entry name" value="ASKHA_NBD_KDGal-kinase"/>
    <property type="match status" value="1"/>
</dbReference>
<dbReference type="GO" id="GO:0008671">
    <property type="term" value="F:2-dehydro-3-deoxygalactonokinase activity"/>
    <property type="evidence" value="ECO:0007669"/>
    <property type="project" value="InterPro"/>
</dbReference>
<keyword evidence="1" id="KW-0808">Transferase</keyword>
<dbReference type="GO" id="GO:0034194">
    <property type="term" value="P:D-galactonate catabolic process"/>
    <property type="evidence" value="ECO:0007669"/>
    <property type="project" value="InterPro"/>
</dbReference>
<dbReference type="Pfam" id="PF05035">
    <property type="entry name" value="DGOK"/>
    <property type="match status" value="1"/>
</dbReference>
<sequence length="310" mass="32802">MPTKTPLIGIDWGTSNCRAYLLSATGNVLDHVSDPRGIATVENNQFQLVLEDICGDWLAAHPNSPLLLSGMIGSRQGWIEAPYCPCPCALESIHQHAVALPSDRLTGYVVPGLSAFGLSGAPDVIRGEETQIAGLAALQPGLTGTVCLPGSHSKWVSLRNNRIEGFSTFLTGELFGALCDHTLLGRLITNDPCSPHAFSRGLEQSTAAGGLLHQLFSARTRGLAGDLGGGDIASYLSGILIGSEIRAVAEQDYLEDTVHLIGGNDAAHRYHEALQSFGAKVTLWPGQEVTAAGLWLLGRQLGLCDDCPNE</sequence>